<feature type="compositionally biased region" description="Basic and acidic residues" evidence="1">
    <location>
        <begin position="106"/>
        <end position="120"/>
    </location>
</feature>
<protein>
    <submittedName>
        <fullName evidence="2">Uncharacterized protein</fullName>
    </submittedName>
</protein>
<feature type="region of interest" description="Disordered" evidence="1">
    <location>
        <begin position="218"/>
        <end position="263"/>
    </location>
</feature>
<feature type="region of interest" description="Disordered" evidence="1">
    <location>
        <begin position="158"/>
        <end position="183"/>
    </location>
</feature>
<evidence type="ECO:0000313" key="2">
    <source>
        <dbReference type="EnsemblPlants" id="OGLUM03G28650.1"/>
    </source>
</evidence>
<keyword evidence="3" id="KW-1185">Reference proteome</keyword>
<dbReference type="EnsemblPlants" id="OGLUM03G28650.1">
    <property type="protein sequence ID" value="OGLUM03G28650.1"/>
    <property type="gene ID" value="OGLUM03G28650"/>
</dbReference>
<dbReference type="HOGENOM" id="CLU_714520_0_0_1"/>
<reference evidence="2" key="1">
    <citation type="submission" date="2015-04" db="UniProtKB">
        <authorList>
            <consortium name="EnsemblPlants"/>
        </authorList>
    </citation>
    <scope>IDENTIFICATION</scope>
</reference>
<dbReference type="Proteomes" id="UP000026961">
    <property type="component" value="Chromosome 3"/>
</dbReference>
<evidence type="ECO:0000256" key="1">
    <source>
        <dbReference type="SAM" id="MobiDB-lite"/>
    </source>
</evidence>
<name>A0A0D9ZB78_9ORYZ</name>
<dbReference type="AlphaFoldDB" id="A0A0D9ZB78"/>
<evidence type="ECO:0000313" key="3">
    <source>
        <dbReference type="Proteomes" id="UP000026961"/>
    </source>
</evidence>
<organism evidence="2">
    <name type="scientific">Oryza glumipatula</name>
    <dbReference type="NCBI Taxonomy" id="40148"/>
    <lineage>
        <taxon>Eukaryota</taxon>
        <taxon>Viridiplantae</taxon>
        <taxon>Streptophyta</taxon>
        <taxon>Embryophyta</taxon>
        <taxon>Tracheophyta</taxon>
        <taxon>Spermatophyta</taxon>
        <taxon>Magnoliopsida</taxon>
        <taxon>Liliopsida</taxon>
        <taxon>Poales</taxon>
        <taxon>Poaceae</taxon>
        <taxon>BOP clade</taxon>
        <taxon>Oryzoideae</taxon>
        <taxon>Oryzeae</taxon>
        <taxon>Oryzinae</taxon>
        <taxon>Oryza</taxon>
    </lineage>
</organism>
<reference evidence="2" key="2">
    <citation type="submission" date="2018-05" db="EMBL/GenBank/DDBJ databases">
        <title>OgluRS3 (Oryza glumaepatula Reference Sequence Version 3).</title>
        <authorList>
            <person name="Zhang J."/>
            <person name="Kudrna D."/>
            <person name="Lee S."/>
            <person name="Talag J."/>
            <person name="Welchert J."/>
            <person name="Wing R.A."/>
        </authorList>
    </citation>
    <scope>NUCLEOTIDE SEQUENCE [LARGE SCALE GENOMIC DNA]</scope>
</reference>
<sequence length="387" mass="41824">MSSSSSTHHHQRRHSARGERAWLPPARTVEGRGERARTGCSSLSRTASTRLAAPGVGGSCSLQVSSTCTNARRLALRETTHMARAGPSTVVLDAEHHGGGDDEAAKEEQERRRPARDGVHGVDAPQSSVDATEEHVHIEDMRQRAAARCLIRCLARRRDSGERAQPQQPKPASDDGANTGQGRSALHLPVRAEADGAICLSELADGGERVHVLPACGHSSRRRRGDDELPERYLQPYPLPPSSTLSSLQSQGVTRRAEHHRGVRRRRVLAGGERPRAQHVVVHEASVEGAVEAVIDPVLPELAAGALPDDARGRGEGERRLGEVPAGLADHLDAGEVSEVALERVVIPRLAFAPEKETVATKCRAQPSYGANKLYYGIQFLVLSLRW</sequence>
<feature type="region of interest" description="Disordered" evidence="1">
    <location>
        <begin position="1"/>
        <end position="42"/>
    </location>
</feature>
<feature type="region of interest" description="Disordered" evidence="1">
    <location>
        <begin position="92"/>
        <end position="137"/>
    </location>
</feature>
<accession>A0A0D9ZB78</accession>
<feature type="compositionally biased region" description="Low complexity" evidence="1">
    <location>
        <begin position="242"/>
        <end position="251"/>
    </location>
</feature>
<proteinExistence type="predicted"/>
<dbReference type="Gramene" id="OGLUM03G28650.1">
    <property type="protein sequence ID" value="OGLUM03G28650.1"/>
    <property type="gene ID" value="OGLUM03G28650"/>
</dbReference>